<dbReference type="Pfam" id="PF04255">
    <property type="entry name" value="DUF433"/>
    <property type="match status" value="1"/>
</dbReference>
<dbReference type="InterPro" id="IPR007367">
    <property type="entry name" value="DUF433"/>
</dbReference>
<organism evidence="1 2">
    <name type="scientific">Drouetiella hepatica Uher 2000/2452</name>
    <dbReference type="NCBI Taxonomy" id="904376"/>
    <lineage>
        <taxon>Bacteria</taxon>
        <taxon>Bacillati</taxon>
        <taxon>Cyanobacteriota</taxon>
        <taxon>Cyanophyceae</taxon>
        <taxon>Oculatellales</taxon>
        <taxon>Oculatellaceae</taxon>
        <taxon>Drouetiella</taxon>
    </lineage>
</organism>
<protein>
    <submittedName>
        <fullName evidence="1">DUF433 domain-containing protein</fullName>
    </submittedName>
</protein>
<dbReference type="EMBL" id="JAHHHD010000013">
    <property type="protein sequence ID" value="MBW4659650.1"/>
    <property type="molecule type" value="Genomic_DNA"/>
</dbReference>
<evidence type="ECO:0000313" key="2">
    <source>
        <dbReference type="Proteomes" id="UP000757435"/>
    </source>
</evidence>
<accession>A0A951QBZ0</accession>
<dbReference type="InterPro" id="IPR009057">
    <property type="entry name" value="Homeodomain-like_sf"/>
</dbReference>
<dbReference type="AlphaFoldDB" id="A0A951QBZ0"/>
<reference evidence="1" key="2">
    <citation type="journal article" date="2022" name="Microbiol. Resour. Announc.">
        <title>Metagenome Sequencing to Explore Phylogenomics of Terrestrial Cyanobacteria.</title>
        <authorList>
            <person name="Ward R.D."/>
            <person name="Stajich J.E."/>
            <person name="Johansen J.R."/>
            <person name="Huntemann M."/>
            <person name="Clum A."/>
            <person name="Foster B."/>
            <person name="Foster B."/>
            <person name="Roux S."/>
            <person name="Palaniappan K."/>
            <person name="Varghese N."/>
            <person name="Mukherjee S."/>
            <person name="Reddy T.B.K."/>
            <person name="Daum C."/>
            <person name="Copeland A."/>
            <person name="Chen I.A."/>
            <person name="Ivanova N.N."/>
            <person name="Kyrpides N.C."/>
            <person name="Shapiro N."/>
            <person name="Eloe-Fadrosh E.A."/>
            <person name="Pietrasiak N."/>
        </authorList>
    </citation>
    <scope>NUCLEOTIDE SEQUENCE</scope>
    <source>
        <strain evidence="1">UHER 2000/2452</strain>
    </source>
</reference>
<dbReference type="PANTHER" id="PTHR34849:SF4">
    <property type="entry name" value="SLR1209 PROTEIN"/>
    <property type="match status" value="1"/>
</dbReference>
<dbReference type="PANTHER" id="PTHR34849">
    <property type="entry name" value="SSL5025 PROTEIN"/>
    <property type="match status" value="1"/>
</dbReference>
<name>A0A951QBZ0_9CYAN</name>
<gene>
    <name evidence="1" type="ORF">KME15_13320</name>
</gene>
<comment type="caution">
    <text evidence="1">The sequence shown here is derived from an EMBL/GenBank/DDBJ whole genome shotgun (WGS) entry which is preliminary data.</text>
</comment>
<dbReference type="Proteomes" id="UP000757435">
    <property type="component" value="Unassembled WGS sequence"/>
</dbReference>
<reference evidence="1" key="1">
    <citation type="submission" date="2021-05" db="EMBL/GenBank/DDBJ databases">
        <authorList>
            <person name="Pietrasiak N."/>
            <person name="Ward R."/>
            <person name="Stajich J.E."/>
            <person name="Kurbessoian T."/>
        </authorList>
    </citation>
    <scope>NUCLEOTIDE SEQUENCE</scope>
    <source>
        <strain evidence="1">UHER 2000/2452</strain>
    </source>
</reference>
<sequence>MATTKIRKTPGICNGAACIGRTQVPVWTLIHFRSLGGSDAELLSDYPMITKDDLKAARNYYAQNTEEIDEAIAANTSES</sequence>
<dbReference type="SUPFAM" id="SSF46689">
    <property type="entry name" value="Homeodomain-like"/>
    <property type="match status" value="1"/>
</dbReference>
<evidence type="ECO:0000313" key="1">
    <source>
        <dbReference type="EMBL" id="MBW4659650.1"/>
    </source>
</evidence>
<proteinExistence type="predicted"/>
<dbReference type="InterPro" id="IPR036388">
    <property type="entry name" value="WH-like_DNA-bd_sf"/>
</dbReference>
<dbReference type="Gene3D" id="1.10.10.10">
    <property type="entry name" value="Winged helix-like DNA-binding domain superfamily/Winged helix DNA-binding domain"/>
    <property type="match status" value="1"/>
</dbReference>